<proteinExistence type="predicted"/>
<protein>
    <submittedName>
        <fullName evidence="4">Uncharacterized protein</fullName>
    </submittedName>
</protein>
<feature type="domain" description="RNA cytosine-C(5)-methyltransferase NSUN2-like PUA" evidence="3">
    <location>
        <begin position="118"/>
        <end position="206"/>
    </location>
</feature>
<reference evidence="4" key="1">
    <citation type="submission" date="2021-02" db="EMBL/GenBank/DDBJ databases">
        <authorList>
            <person name="Nowell W R."/>
        </authorList>
    </citation>
    <scope>NUCLEOTIDE SEQUENCE</scope>
</reference>
<comment type="caution">
    <text evidence="4">The sequence shown here is derived from an EMBL/GenBank/DDBJ whole genome shotgun (WGS) entry which is preliminary data.</text>
</comment>
<evidence type="ECO:0000256" key="1">
    <source>
        <dbReference type="SAM" id="MobiDB-lite"/>
    </source>
</evidence>
<dbReference type="Pfam" id="PF25376">
    <property type="entry name" value="Pre-PUA_NSUN2"/>
    <property type="match status" value="1"/>
</dbReference>
<dbReference type="GO" id="GO:0001510">
    <property type="term" value="P:RNA methylation"/>
    <property type="evidence" value="ECO:0007669"/>
    <property type="project" value="InterPro"/>
</dbReference>
<dbReference type="Proteomes" id="UP000663829">
    <property type="component" value="Unassembled WGS sequence"/>
</dbReference>
<dbReference type="EMBL" id="CAJNOQ010000390">
    <property type="protein sequence ID" value="CAF0795849.1"/>
    <property type="molecule type" value="Genomic_DNA"/>
</dbReference>
<dbReference type="OrthoDB" id="6093671at2759"/>
<sequence>RGHKRARYHRENPFIFFTDDDVKAFWPPIKDFFNIDETFPVNQLMTRIQADSGRNIYFVSENLKNIVSLNDDHIKFINMGIRLLVRTDLRSEKEGGKRTLRISQEGITIVQKYFHKRHISLNEQDVLTLLAHAMPYFTELSQNVQKQIEEDNKEFGSIICNYDPNESFNKNANLHVPLNFISWRGRSSLRPFLTHSSRKFYLALCNVDHEKINEMIEKLTIEEKSLEKQSVQINKEKNISKEKTEHEQQEIEELV</sequence>
<feature type="region of interest" description="Disordered" evidence="1">
    <location>
        <begin position="232"/>
        <end position="255"/>
    </location>
</feature>
<feature type="non-terminal residue" evidence="4">
    <location>
        <position position="255"/>
    </location>
</feature>
<dbReference type="EMBL" id="CAJOBC010000390">
    <property type="protein sequence ID" value="CAF3580419.1"/>
    <property type="molecule type" value="Genomic_DNA"/>
</dbReference>
<dbReference type="Pfam" id="PF25378">
    <property type="entry name" value="PUA_NSUN2"/>
    <property type="match status" value="1"/>
</dbReference>
<evidence type="ECO:0000313" key="4">
    <source>
        <dbReference type="EMBL" id="CAF0795849.1"/>
    </source>
</evidence>
<organism evidence="4 6">
    <name type="scientific">Didymodactylos carnosus</name>
    <dbReference type="NCBI Taxonomy" id="1234261"/>
    <lineage>
        <taxon>Eukaryota</taxon>
        <taxon>Metazoa</taxon>
        <taxon>Spiralia</taxon>
        <taxon>Gnathifera</taxon>
        <taxon>Rotifera</taxon>
        <taxon>Eurotatoria</taxon>
        <taxon>Bdelloidea</taxon>
        <taxon>Philodinida</taxon>
        <taxon>Philodinidae</taxon>
        <taxon>Didymodactylos</taxon>
    </lineage>
</organism>
<dbReference type="Proteomes" id="UP000681722">
    <property type="component" value="Unassembled WGS sequence"/>
</dbReference>
<keyword evidence="6" id="KW-1185">Reference proteome</keyword>
<dbReference type="PANTHER" id="PTHR22808">
    <property type="entry name" value="NCL1 YEAST -RELATED NOL1/NOP2/FMU SUN DOMAIN-CONTAINING"/>
    <property type="match status" value="1"/>
</dbReference>
<evidence type="ECO:0000313" key="5">
    <source>
        <dbReference type="EMBL" id="CAF3580419.1"/>
    </source>
</evidence>
<evidence type="ECO:0000259" key="3">
    <source>
        <dbReference type="Pfam" id="PF25378"/>
    </source>
</evidence>
<dbReference type="GO" id="GO:0008173">
    <property type="term" value="F:RNA methyltransferase activity"/>
    <property type="evidence" value="ECO:0007669"/>
    <property type="project" value="InterPro"/>
</dbReference>
<feature type="domain" description="RNA cytosine-C(5)-methyltransferase NSUN2-like pre-PUA" evidence="2">
    <location>
        <begin position="16"/>
        <end position="114"/>
    </location>
</feature>
<feature type="compositionally biased region" description="Basic and acidic residues" evidence="1">
    <location>
        <begin position="234"/>
        <end position="249"/>
    </location>
</feature>
<dbReference type="InterPro" id="IPR057286">
    <property type="entry name" value="PUA_NSUN2"/>
</dbReference>
<evidence type="ECO:0000313" key="6">
    <source>
        <dbReference type="Proteomes" id="UP000663829"/>
    </source>
</evidence>
<gene>
    <name evidence="4" type="ORF">GPM918_LOCUS3247</name>
    <name evidence="5" type="ORF">SRO942_LOCUS3247</name>
</gene>
<accession>A0A813SKK7</accession>
<evidence type="ECO:0000259" key="2">
    <source>
        <dbReference type="Pfam" id="PF25376"/>
    </source>
</evidence>
<dbReference type="InterPro" id="IPR023267">
    <property type="entry name" value="RCMT"/>
</dbReference>
<dbReference type="AlphaFoldDB" id="A0A813SKK7"/>
<name>A0A813SKK7_9BILA</name>
<dbReference type="InterPro" id="IPR057285">
    <property type="entry name" value="Pre-PUA_NSUN2"/>
</dbReference>